<dbReference type="InterPro" id="IPR058533">
    <property type="entry name" value="Cation_efflux_TM"/>
</dbReference>
<dbReference type="InterPro" id="IPR036837">
    <property type="entry name" value="Cation_efflux_CTD_sf"/>
</dbReference>
<dbReference type="SUPFAM" id="SSF160240">
    <property type="entry name" value="Cation efflux protein cytoplasmic domain-like"/>
    <property type="match status" value="1"/>
</dbReference>
<name>A0A927K2C3_9ACTN</name>
<comment type="subcellular location">
    <subcellularLocation>
        <location evidence="1">Membrane</location>
        <topology evidence="1">Multi-pass membrane protein</topology>
    </subcellularLocation>
</comment>
<dbReference type="AlphaFoldDB" id="A0A927K2C3"/>
<feature type="domain" description="Cation efflux protein cytoplasmic" evidence="10">
    <location>
        <begin position="218"/>
        <end position="296"/>
    </location>
</feature>
<evidence type="ECO:0000259" key="9">
    <source>
        <dbReference type="Pfam" id="PF01545"/>
    </source>
</evidence>
<dbReference type="Pfam" id="PF16916">
    <property type="entry name" value="ZT_dimer"/>
    <property type="match status" value="1"/>
</dbReference>
<evidence type="ECO:0000256" key="8">
    <source>
        <dbReference type="SAM" id="Phobius"/>
    </source>
</evidence>
<sequence length="311" mass="32014">MGSTGAGAGHGHAAGRAADRGRLRLVLLITVTVLVVELVGALLTGSLALLADAGHMATDATGVVIALSAAYVATRPATPRRTFGLHRAEILAALVNAVVLLGVCTFLGYVGVRRLITPSEVEAGPMIAFAAVGLLANAVSLLVLQRSDSGSLNMRGAWLEVASDLVGSVLAVAAGVVIVLTGFHRADAIASLLIAGLILPRSFSLLRESVSVLMESTPRGLDLAEVERHLAGVDGVTEVHDLHAWTITSGIPSLSAHVTVTDEALAARGVGVLLDELSVCVAGHFGVRHATFQVEPVSHRRHEDLGEAGCE</sequence>
<dbReference type="Gene3D" id="1.20.1510.10">
    <property type="entry name" value="Cation efflux protein transmembrane domain"/>
    <property type="match status" value="1"/>
</dbReference>
<evidence type="ECO:0000313" key="12">
    <source>
        <dbReference type="Proteomes" id="UP000616839"/>
    </source>
</evidence>
<feature type="transmembrane region" description="Helical" evidence="8">
    <location>
        <begin position="123"/>
        <end position="144"/>
    </location>
</feature>
<accession>A0A927K2C3</accession>
<evidence type="ECO:0000313" key="11">
    <source>
        <dbReference type="EMBL" id="MBD8868158.1"/>
    </source>
</evidence>
<dbReference type="EMBL" id="JACYXZ010000001">
    <property type="protein sequence ID" value="MBD8868158.1"/>
    <property type="molecule type" value="Genomic_DNA"/>
</dbReference>
<dbReference type="InterPro" id="IPR027470">
    <property type="entry name" value="Cation_efflux_CTD"/>
</dbReference>
<dbReference type="InterPro" id="IPR050681">
    <property type="entry name" value="CDF/SLC30A"/>
</dbReference>
<dbReference type="InterPro" id="IPR027469">
    <property type="entry name" value="Cation_efflux_TMD_sf"/>
</dbReference>
<keyword evidence="3" id="KW-0813">Transport</keyword>
<comment type="similarity">
    <text evidence="2">Belongs to the cation diffusion facilitator (CDF) transporter (TC 2.A.4) family. SLC30A subfamily.</text>
</comment>
<reference evidence="11" key="1">
    <citation type="submission" date="2020-09" db="EMBL/GenBank/DDBJ databases">
        <title>Nocardioides sp. strain MJB4 16S ribosomal RNA gene Genome sequencing and assembly.</title>
        <authorList>
            <person name="Kim I."/>
        </authorList>
    </citation>
    <scope>NUCLEOTIDE SEQUENCE</scope>
    <source>
        <strain evidence="11">MJB4</strain>
    </source>
</reference>
<dbReference type="NCBIfam" id="TIGR01297">
    <property type="entry name" value="CDF"/>
    <property type="match status" value="1"/>
</dbReference>
<evidence type="ECO:0000259" key="10">
    <source>
        <dbReference type="Pfam" id="PF16916"/>
    </source>
</evidence>
<evidence type="ECO:0000256" key="1">
    <source>
        <dbReference type="ARBA" id="ARBA00004141"/>
    </source>
</evidence>
<dbReference type="RefSeq" id="WP_192139584.1">
    <property type="nucleotide sequence ID" value="NZ_JACYXZ010000001.1"/>
</dbReference>
<evidence type="ECO:0000256" key="7">
    <source>
        <dbReference type="ARBA" id="ARBA00023136"/>
    </source>
</evidence>
<keyword evidence="4 8" id="KW-0812">Transmembrane</keyword>
<keyword evidence="6" id="KW-0406">Ion transport</keyword>
<evidence type="ECO:0000256" key="2">
    <source>
        <dbReference type="ARBA" id="ARBA00008873"/>
    </source>
</evidence>
<dbReference type="Proteomes" id="UP000616839">
    <property type="component" value="Unassembled WGS sequence"/>
</dbReference>
<comment type="caution">
    <text evidence="11">The sequence shown here is derived from an EMBL/GenBank/DDBJ whole genome shotgun (WGS) entry which is preliminary data.</text>
</comment>
<dbReference type="GO" id="GO:0005886">
    <property type="term" value="C:plasma membrane"/>
    <property type="evidence" value="ECO:0007669"/>
    <property type="project" value="TreeGrafter"/>
</dbReference>
<dbReference type="InterPro" id="IPR002524">
    <property type="entry name" value="Cation_efflux"/>
</dbReference>
<keyword evidence="7 8" id="KW-0472">Membrane</keyword>
<evidence type="ECO:0000256" key="6">
    <source>
        <dbReference type="ARBA" id="ARBA00023065"/>
    </source>
</evidence>
<dbReference type="SUPFAM" id="SSF161111">
    <property type="entry name" value="Cation efflux protein transmembrane domain-like"/>
    <property type="match status" value="1"/>
</dbReference>
<dbReference type="Pfam" id="PF01545">
    <property type="entry name" value="Cation_efflux"/>
    <property type="match status" value="1"/>
</dbReference>
<keyword evidence="12" id="KW-1185">Reference proteome</keyword>
<keyword evidence="5 8" id="KW-1133">Transmembrane helix</keyword>
<feature type="transmembrane region" description="Helical" evidence="8">
    <location>
        <begin position="165"/>
        <end position="183"/>
    </location>
</feature>
<evidence type="ECO:0000256" key="3">
    <source>
        <dbReference type="ARBA" id="ARBA00022448"/>
    </source>
</evidence>
<proteinExistence type="inferred from homology"/>
<organism evidence="11 12">
    <name type="scientific">Nocardioides donggukensis</name>
    <dbReference type="NCBI Taxonomy" id="2774019"/>
    <lineage>
        <taxon>Bacteria</taxon>
        <taxon>Bacillati</taxon>
        <taxon>Actinomycetota</taxon>
        <taxon>Actinomycetes</taxon>
        <taxon>Propionibacteriales</taxon>
        <taxon>Nocardioidaceae</taxon>
        <taxon>Nocardioides</taxon>
    </lineage>
</organism>
<feature type="transmembrane region" description="Helical" evidence="8">
    <location>
        <begin position="60"/>
        <end position="78"/>
    </location>
</feature>
<feature type="domain" description="Cation efflux protein transmembrane" evidence="9">
    <location>
        <begin position="24"/>
        <end position="214"/>
    </location>
</feature>
<evidence type="ECO:0000256" key="5">
    <source>
        <dbReference type="ARBA" id="ARBA00022989"/>
    </source>
</evidence>
<gene>
    <name evidence="11" type="ORF">IE331_00845</name>
</gene>
<feature type="transmembrane region" description="Helical" evidence="8">
    <location>
        <begin position="25"/>
        <end position="48"/>
    </location>
</feature>
<dbReference type="PANTHER" id="PTHR11562">
    <property type="entry name" value="CATION EFFLUX PROTEIN/ ZINC TRANSPORTER"/>
    <property type="match status" value="1"/>
</dbReference>
<evidence type="ECO:0000256" key="4">
    <source>
        <dbReference type="ARBA" id="ARBA00022692"/>
    </source>
</evidence>
<dbReference type="PANTHER" id="PTHR11562:SF17">
    <property type="entry name" value="RE54080P-RELATED"/>
    <property type="match status" value="1"/>
</dbReference>
<dbReference type="GO" id="GO:0005385">
    <property type="term" value="F:zinc ion transmembrane transporter activity"/>
    <property type="evidence" value="ECO:0007669"/>
    <property type="project" value="TreeGrafter"/>
</dbReference>
<feature type="transmembrane region" description="Helical" evidence="8">
    <location>
        <begin position="90"/>
        <end position="111"/>
    </location>
</feature>
<protein>
    <submittedName>
        <fullName evidence="11">Cation transporter</fullName>
    </submittedName>
</protein>